<feature type="region of interest" description="Disordered" evidence="1">
    <location>
        <begin position="1"/>
        <end position="25"/>
    </location>
</feature>
<organism evidence="2 3">
    <name type="scientific">Batrachochytrium salamandrivorans</name>
    <dbReference type="NCBI Taxonomy" id="1357716"/>
    <lineage>
        <taxon>Eukaryota</taxon>
        <taxon>Fungi</taxon>
        <taxon>Fungi incertae sedis</taxon>
        <taxon>Chytridiomycota</taxon>
        <taxon>Chytridiomycota incertae sedis</taxon>
        <taxon>Chytridiomycetes</taxon>
        <taxon>Rhizophydiales</taxon>
        <taxon>Rhizophydiales incertae sedis</taxon>
        <taxon>Batrachochytrium</taxon>
    </lineage>
</organism>
<evidence type="ECO:0000256" key="1">
    <source>
        <dbReference type="SAM" id="MobiDB-lite"/>
    </source>
</evidence>
<keyword evidence="3" id="KW-1185">Reference proteome</keyword>
<feature type="region of interest" description="Disordered" evidence="1">
    <location>
        <begin position="80"/>
        <end position="109"/>
    </location>
</feature>
<feature type="compositionally biased region" description="Basic and acidic residues" evidence="1">
    <location>
        <begin position="89"/>
        <end position="98"/>
    </location>
</feature>
<evidence type="ECO:0000313" key="2">
    <source>
        <dbReference type="EMBL" id="KAH6591315.1"/>
    </source>
</evidence>
<comment type="caution">
    <text evidence="2">The sequence shown here is derived from an EMBL/GenBank/DDBJ whole genome shotgun (WGS) entry which is preliminary data.</text>
</comment>
<dbReference type="EMBL" id="JAFCIX010000412">
    <property type="protein sequence ID" value="KAH6591315.1"/>
    <property type="molecule type" value="Genomic_DNA"/>
</dbReference>
<feature type="compositionally biased region" description="Low complexity" evidence="1">
    <location>
        <begin position="143"/>
        <end position="160"/>
    </location>
</feature>
<gene>
    <name evidence="2" type="ORF">BASA50_008759</name>
</gene>
<reference evidence="2 3" key="1">
    <citation type="submission" date="2021-02" db="EMBL/GenBank/DDBJ databases">
        <title>Variation within the Batrachochytrium salamandrivorans European outbreak.</title>
        <authorList>
            <person name="Kelly M."/>
            <person name="Pasmans F."/>
            <person name="Shea T.P."/>
            <person name="Munoz J.F."/>
            <person name="Carranza S."/>
            <person name="Cuomo C.A."/>
            <person name="Martel A."/>
        </authorList>
    </citation>
    <scope>NUCLEOTIDE SEQUENCE [LARGE SCALE GENOMIC DNA]</scope>
    <source>
        <strain evidence="2 3">AMFP18/2</strain>
    </source>
</reference>
<proteinExistence type="predicted"/>
<feature type="region of interest" description="Disordered" evidence="1">
    <location>
        <begin position="127"/>
        <end position="180"/>
    </location>
</feature>
<feature type="compositionally biased region" description="Basic and acidic residues" evidence="1">
    <location>
        <begin position="1"/>
        <end position="15"/>
    </location>
</feature>
<evidence type="ECO:0000313" key="3">
    <source>
        <dbReference type="Proteomes" id="UP001648503"/>
    </source>
</evidence>
<protein>
    <submittedName>
        <fullName evidence="2">Uncharacterized protein</fullName>
    </submittedName>
</protein>
<name>A0ABQ8F369_9FUNG</name>
<dbReference type="Proteomes" id="UP001648503">
    <property type="component" value="Unassembled WGS sequence"/>
</dbReference>
<accession>A0ABQ8F369</accession>
<sequence length="180" mass="21040">MDARVKSWKEMGDGKARHKRSKYRQEFYQNQEDEYRRLMQTAKGKKQHYEHIRRLEEMRRPNRLDPILEDRIVTSAYIHDPLEPGPKIIKTESPEHLKSGLKKGYTGPVHGRKVGFKPVVKLALYDRFDEQSDGGQSDDEDPSQSQDFTEGTTDTTGEQSDNQPTFETHEIPINDPGYYW</sequence>